<evidence type="ECO:0000313" key="1">
    <source>
        <dbReference type="EMBL" id="KGN45364.1"/>
    </source>
</evidence>
<dbReference type="EMBL" id="CM002928">
    <property type="protein sequence ID" value="KGN45364.1"/>
    <property type="molecule type" value="Genomic_DNA"/>
</dbReference>
<protein>
    <submittedName>
        <fullName evidence="1">Uncharacterized protein</fullName>
    </submittedName>
</protein>
<proteinExistence type="predicted"/>
<dbReference type="AlphaFoldDB" id="A0A0A0K930"/>
<reference evidence="1 2" key="3">
    <citation type="journal article" date="2010" name="BMC Genomics">
        <title>Transcriptome sequencing and comparative analysis of cucumber flowers with different sex types.</title>
        <authorList>
            <person name="Guo S."/>
            <person name="Zheng Y."/>
            <person name="Joung J.G."/>
            <person name="Liu S."/>
            <person name="Zhang Z."/>
            <person name="Crasta O.R."/>
            <person name="Sobral B.W."/>
            <person name="Xu Y."/>
            <person name="Huang S."/>
            <person name="Fei Z."/>
        </authorList>
    </citation>
    <scope>NUCLEOTIDE SEQUENCE [LARGE SCALE GENOMIC DNA]</scope>
    <source>
        <strain evidence="2">cv. 9930</strain>
    </source>
</reference>
<dbReference type="Proteomes" id="UP000029981">
    <property type="component" value="Chromosome 7"/>
</dbReference>
<keyword evidence="2" id="KW-1185">Reference proteome</keyword>
<organism evidence="1 2">
    <name type="scientific">Cucumis sativus</name>
    <name type="common">Cucumber</name>
    <dbReference type="NCBI Taxonomy" id="3659"/>
    <lineage>
        <taxon>Eukaryota</taxon>
        <taxon>Viridiplantae</taxon>
        <taxon>Streptophyta</taxon>
        <taxon>Embryophyta</taxon>
        <taxon>Tracheophyta</taxon>
        <taxon>Spermatophyta</taxon>
        <taxon>Magnoliopsida</taxon>
        <taxon>eudicotyledons</taxon>
        <taxon>Gunneridae</taxon>
        <taxon>Pentapetalae</taxon>
        <taxon>rosids</taxon>
        <taxon>fabids</taxon>
        <taxon>Cucurbitales</taxon>
        <taxon>Cucurbitaceae</taxon>
        <taxon>Benincaseae</taxon>
        <taxon>Cucumis</taxon>
    </lineage>
</organism>
<reference evidence="1 2" key="4">
    <citation type="journal article" date="2011" name="BMC Genomics">
        <title>RNA-Seq improves annotation of protein-coding genes in the cucumber genome.</title>
        <authorList>
            <person name="Li Z."/>
            <person name="Zhang Z."/>
            <person name="Yan P."/>
            <person name="Huang S."/>
            <person name="Fei Z."/>
            <person name="Lin K."/>
        </authorList>
    </citation>
    <scope>NUCLEOTIDE SEQUENCE [LARGE SCALE GENOMIC DNA]</scope>
    <source>
        <strain evidence="2">cv. 9930</strain>
    </source>
</reference>
<evidence type="ECO:0000313" key="2">
    <source>
        <dbReference type="Proteomes" id="UP000029981"/>
    </source>
</evidence>
<gene>
    <name evidence="1" type="ORF">Csa_7G446810</name>
</gene>
<accession>A0A0A0K930</accession>
<name>A0A0A0K930_CUCSA</name>
<reference evidence="1 2" key="1">
    <citation type="journal article" date="2009" name="Nat. Genet.">
        <title>The genome of the cucumber, Cucumis sativus L.</title>
        <authorList>
            <person name="Huang S."/>
            <person name="Li R."/>
            <person name="Zhang Z."/>
            <person name="Li L."/>
            <person name="Gu X."/>
            <person name="Fan W."/>
            <person name="Lucas W.J."/>
            <person name="Wang X."/>
            <person name="Xie B."/>
            <person name="Ni P."/>
            <person name="Ren Y."/>
            <person name="Zhu H."/>
            <person name="Li J."/>
            <person name="Lin K."/>
            <person name="Jin W."/>
            <person name="Fei Z."/>
            <person name="Li G."/>
            <person name="Staub J."/>
            <person name="Kilian A."/>
            <person name="van der Vossen E.A."/>
            <person name="Wu Y."/>
            <person name="Guo J."/>
            <person name="He J."/>
            <person name="Jia Z."/>
            <person name="Ren Y."/>
            <person name="Tian G."/>
            <person name="Lu Y."/>
            <person name="Ruan J."/>
            <person name="Qian W."/>
            <person name="Wang M."/>
            <person name="Huang Q."/>
            <person name="Li B."/>
            <person name="Xuan Z."/>
            <person name="Cao J."/>
            <person name="Asan"/>
            <person name="Wu Z."/>
            <person name="Zhang J."/>
            <person name="Cai Q."/>
            <person name="Bai Y."/>
            <person name="Zhao B."/>
            <person name="Han Y."/>
            <person name="Li Y."/>
            <person name="Li X."/>
            <person name="Wang S."/>
            <person name="Shi Q."/>
            <person name="Liu S."/>
            <person name="Cho W.K."/>
            <person name="Kim J.Y."/>
            <person name="Xu Y."/>
            <person name="Heller-Uszynska K."/>
            <person name="Miao H."/>
            <person name="Cheng Z."/>
            <person name="Zhang S."/>
            <person name="Wu J."/>
            <person name="Yang Y."/>
            <person name="Kang H."/>
            <person name="Li M."/>
            <person name="Liang H."/>
            <person name="Ren X."/>
            <person name="Shi Z."/>
            <person name="Wen M."/>
            <person name="Jian M."/>
            <person name="Yang H."/>
            <person name="Zhang G."/>
            <person name="Yang Z."/>
            <person name="Chen R."/>
            <person name="Liu S."/>
            <person name="Li J."/>
            <person name="Ma L."/>
            <person name="Liu H."/>
            <person name="Zhou Y."/>
            <person name="Zhao J."/>
            <person name="Fang X."/>
            <person name="Li G."/>
            <person name="Fang L."/>
            <person name="Li Y."/>
            <person name="Liu D."/>
            <person name="Zheng H."/>
            <person name="Zhang Y."/>
            <person name="Qin N."/>
            <person name="Li Z."/>
            <person name="Yang G."/>
            <person name="Yang S."/>
            <person name="Bolund L."/>
            <person name="Kristiansen K."/>
            <person name="Zheng H."/>
            <person name="Li S."/>
            <person name="Zhang X."/>
            <person name="Yang H."/>
            <person name="Wang J."/>
            <person name="Sun R."/>
            <person name="Zhang B."/>
            <person name="Jiang S."/>
            <person name="Wang J."/>
            <person name="Du Y."/>
            <person name="Li S."/>
        </authorList>
    </citation>
    <scope>NUCLEOTIDE SEQUENCE [LARGE SCALE GENOMIC DNA]</scope>
    <source>
        <strain evidence="2">cv. 9930</strain>
    </source>
</reference>
<reference evidence="1 2" key="2">
    <citation type="journal article" date="2009" name="PLoS ONE">
        <title>An integrated genetic and cytogenetic map of the cucumber genome.</title>
        <authorList>
            <person name="Ren Y."/>
            <person name="Zhang Z."/>
            <person name="Liu J."/>
            <person name="Staub J.E."/>
            <person name="Han Y."/>
            <person name="Cheng Z."/>
            <person name="Li X."/>
            <person name="Lu J."/>
            <person name="Miao H."/>
            <person name="Kang H."/>
            <person name="Xie B."/>
            <person name="Gu X."/>
            <person name="Wang X."/>
            <person name="Du Y."/>
            <person name="Jin W."/>
            <person name="Huang S."/>
        </authorList>
    </citation>
    <scope>NUCLEOTIDE SEQUENCE [LARGE SCALE GENOMIC DNA]</scope>
    <source>
        <strain evidence="2">cv. 9930</strain>
    </source>
</reference>
<dbReference type="Gramene" id="KGN45364">
    <property type="protein sequence ID" value="KGN45364"/>
    <property type="gene ID" value="Csa_7G446810"/>
</dbReference>
<sequence length="52" mass="5655">MAESSQVQSTMAYNVLTQGQELRSQSGLPIQTLQYLPTILLRWASSSTPTAA</sequence>